<keyword evidence="3" id="KW-1185">Reference proteome</keyword>
<dbReference type="Gene3D" id="3.40.50.1820">
    <property type="entry name" value="alpha/beta hydrolase"/>
    <property type="match status" value="1"/>
</dbReference>
<reference evidence="3" key="1">
    <citation type="journal article" date="2019" name="Int. J. Syst. Evol. Microbiol.">
        <title>The Global Catalogue of Microorganisms (GCM) 10K type strain sequencing project: providing services to taxonomists for standard genome sequencing and annotation.</title>
        <authorList>
            <consortium name="The Broad Institute Genomics Platform"/>
            <consortium name="The Broad Institute Genome Sequencing Center for Infectious Disease"/>
            <person name="Wu L."/>
            <person name="Ma J."/>
        </authorList>
    </citation>
    <scope>NUCLEOTIDE SEQUENCE [LARGE SCALE GENOMIC DNA]</scope>
    <source>
        <strain evidence="3">JCM 18303</strain>
    </source>
</reference>
<comment type="caution">
    <text evidence="2">The sequence shown here is derived from an EMBL/GenBank/DDBJ whole genome shotgun (WGS) entry which is preliminary data.</text>
</comment>
<feature type="domain" description="GPI inositol-deacylase PGAP1-like alpha/beta" evidence="1">
    <location>
        <begin position="180"/>
        <end position="255"/>
    </location>
</feature>
<evidence type="ECO:0000313" key="2">
    <source>
        <dbReference type="EMBL" id="GAA5166938.1"/>
    </source>
</evidence>
<protein>
    <submittedName>
        <fullName evidence="2">Permease</fullName>
    </submittedName>
</protein>
<dbReference type="PANTHER" id="PTHR37946">
    <property type="entry name" value="SLL1969 PROTEIN"/>
    <property type="match status" value="1"/>
</dbReference>
<dbReference type="Pfam" id="PF07819">
    <property type="entry name" value="PGAP1"/>
    <property type="match status" value="1"/>
</dbReference>
<dbReference type="InterPro" id="IPR012908">
    <property type="entry name" value="PGAP1-ab_dom-like"/>
</dbReference>
<dbReference type="PANTHER" id="PTHR37946:SF1">
    <property type="entry name" value="SLL1969 PROTEIN"/>
    <property type="match status" value="1"/>
</dbReference>
<organism evidence="2 3">
    <name type="scientific">Pseudonocardia eucalypti</name>
    <dbReference type="NCBI Taxonomy" id="648755"/>
    <lineage>
        <taxon>Bacteria</taxon>
        <taxon>Bacillati</taxon>
        <taxon>Actinomycetota</taxon>
        <taxon>Actinomycetes</taxon>
        <taxon>Pseudonocardiales</taxon>
        <taxon>Pseudonocardiaceae</taxon>
        <taxon>Pseudonocardia</taxon>
    </lineage>
</organism>
<evidence type="ECO:0000313" key="3">
    <source>
        <dbReference type="Proteomes" id="UP001428817"/>
    </source>
</evidence>
<evidence type="ECO:0000259" key="1">
    <source>
        <dbReference type="Pfam" id="PF07819"/>
    </source>
</evidence>
<proteinExistence type="predicted"/>
<dbReference type="EMBL" id="BAABJP010000037">
    <property type="protein sequence ID" value="GAA5166938.1"/>
    <property type="molecule type" value="Genomic_DNA"/>
</dbReference>
<accession>A0ABP9QT13</accession>
<dbReference type="InterPro" id="IPR029058">
    <property type="entry name" value="AB_hydrolase_fold"/>
</dbReference>
<gene>
    <name evidence="2" type="ORF">GCM10023321_58790</name>
</gene>
<dbReference type="SUPFAM" id="SSF53474">
    <property type="entry name" value="alpha/beta-Hydrolases"/>
    <property type="match status" value="1"/>
</dbReference>
<dbReference type="Proteomes" id="UP001428817">
    <property type="component" value="Unassembled WGS sequence"/>
</dbReference>
<sequence length="377" mass="39204">MVAQAVGFVARPVERTHQLIADRVFGMLGSVAGPVRVGHDVIAAMSYGAVRGTALLAGEAVAATSALGRPRMSLDGSVAGSGVVAAVNGLLGDRLAAQANDLDLGMSLRHAGRDLPVRTADLRAAYPGASSHLVLLVPGLGETEHAWRFRRSRGVPAGPDYGVRLAVDLGATPLYVRYNTGRSLATNASALCDLVEALLAGWPVPVGRVDLIGHSMGGLVVRLACAHGVARGARWPELVRHVVYLGSPHAGASLARSVTAVSGLLSARPATEAWAEFLDLRSAGIGDLAGGVPPAGSALLPSARHHSVVAELTGSERHPVSRLLGDLLVASRSADIGVGDRLRIAPAHHFDLLNHPLVYRALRNWLHDTAPPPRPPH</sequence>
<name>A0ABP9QT13_9PSEU</name>